<keyword evidence="3 5" id="KW-0378">Hydrolase</keyword>
<feature type="binding site" evidence="7">
    <location>
        <position position="29"/>
    </location>
    <ligand>
        <name>substrate</name>
    </ligand>
</feature>
<feature type="binding site" evidence="7">
    <location>
        <begin position="163"/>
        <end position="165"/>
    </location>
    <ligand>
        <name>substrate</name>
    </ligand>
</feature>
<evidence type="ECO:0000256" key="4">
    <source>
        <dbReference type="ARBA" id="ARBA00023295"/>
    </source>
</evidence>
<keyword evidence="4 5" id="KW-0326">Glycosidase</keyword>
<name>A0A6J4K3D7_9BACT</name>
<dbReference type="Gene3D" id="2.115.10.20">
    <property type="entry name" value="Glycosyl hydrolase domain, family 43"/>
    <property type="match status" value="1"/>
</dbReference>
<dbReference type="EC" id="3.2.1.99" evidence="9"/>
<dbReference type="InterPro" id="IPR006710">
    <property type="entry name" value="Glyco_hydro_43"/>
</dbReference>
<feature type="active site" description="Proton donor" evidence="6">
    <location>
        <position position="202"/>
    </location>
</feature>
<evidence type="ECO:0000256" key="6">
    <source>
        <dbReference type="PIRSR" id="PIRSR026534-1"/>
    </source>
</evidence>
<evidence type="ECO:0000256" key="8">
    <source>
        <dbReference type="PIRSR" id="PIRSR026534-3"/>
    </source>
</evidence>
<dbReference type="InterPro" id="IPR023296">
    <property type="entry name" value="Glyco_hydro_beta-prop_sf"/>
</dbReference>
<dbReference type="CDD" id="cd08998">
    <property type="entry name" value="GH43_Arb43a-like"/>
    <property type="match status" value="1"/>
</dbReference>
<dbReference type="PANTHER" id="PTHR43301">
    <property type="entry name" value="ARABINAN ENDO-1,5-ALPHA-L-ARABINOSIDASE"/>
    <property type="match status" value="1"/>
</dbReference>
<evidence type="ECO:0000256" key="5">
    <source>
        <dbReference type="PIRNR" id="PIRNR026534"/>
    </source>
</evidence>
<accession>A0A6J4K3D7</accession>
<feature type="site" description="Important for catalytic activity, responsible for pKa modulation of the active site Glu and correct orientation of both the proton donor and substrate" evidence="8">
    <location>
        <position position="146"/>
    </location>
</feature>
<evidence type="ECO:0000256" key="2">
    <source>
        <dbReference type="ARBA" id="ARBA00009865"/>
    </source>
</evidence>
<gene>
    <name evidence="9" type="ORF">AVDCRST_MAG63-4682</name>
</gene>
<dbReference type="EMBL" id="CADCTO010000652">
    <property type="protein sequence ID" value="CAA9294690.1"/>
    <property type="molecule type" value="Genomic_DNA"/>
</dbReference>
<evidence type="ECO:0000313" key="9">
    <source>
        <dbReference type="EMBL" id="CAA9294690.1"/>
    </source>
</evidence>
<organism evidence="9">
    <name type="scientific">uncultured Armatimonadetes bacterium</name>
    <dbReference type="NCBI Taxonomy" id="157466"/>
    <lineage>
        <taxon>Bacteria</taxon>
        <taxon>Bacillati</taxon>
        <taxon>Armatimonadota</taxon>
        <taxon>environmental samples</taxon>
    </lineage>
</organism>
<comment type="pathway">
    <text evidence="1 5">Glycan metabolism; L-arabinan degradation.</text>
</comment>
<dbReference type="PANTHER" id="PTHR43301:SF3">
    <property type="entry name" value="ARABINAN ENDO-1,5-ALPHA-L-ARABINOSIDASE A-RELATED"/>
    <property type="match status" value="1"/>
</dbReference>
<dbReference type="InterPro" id="IPR016840">
    <property type="entry name" value="Glyco_hydro_43_endo_a_Ara-ase"/>
</dbReference>
<dbReference type="GO" id="GO:0031222">
    <property type="term" value="P:arabinan catabolic process"/>
    <property type="evidence" value="ECO:0007669"/>
    <property type="project" value="UniProtKB-UniPathway"/>
</dbReference>
<dbReference type="GO" id="GO:0046558">
    <property type="term" value="F:arabinan endo-1,5-alpha-L-arabinosidase activity"/>
    <property type="evidence" value="ECO:0007669"/>
    <property type="project" value="UniProtKB-EC"/>
</dbReference>
<feature type="active site" description="Proton acceptor" evidence="6">
    <location>
        <position position="29"/>
    </location>
</feature>
<dbReference type="PIRSF" id="PIRSF026534">
    <property type="entry name" value="Endo_alpha-L-arabinosidase"/>
    <property type="match status" value="1"/>
</dbReference>
<protein>
    <submittedName>
        <fullName evidence="9">GH43_5 / GH43_6 / GH43_7 / GH43_4 / GH43 / G H43_3 / GH43_8 / GH43_30 / GH43_9 / GH43_31</fullName>
        <ecNumber evidence="9">3.2.1.99</ecNumber>
    </submittedName>
</protein>
<evidence type="ECO:0000256" key="3">
    <source>
        <dbReference type="ARBA" id="ARBA00022801"/>
    </source>
</evidence>
<comment type="similarity">
    <text evidence="2 5">Belongs to the glycosyl hydrolase 43 family.</text>
</comment>
<proteinExistence type="inferred from homology"/>
<evidence type="ECO:0000256" key="1">
    <source>
        <dbReference type="ARBA" id="ARBA00004834"/>
    </source>
</evidence>
<evidence type="ECO:0000256" key="7">
    <source>
        <dbReference type="PIRSR" id="PIRSR026534-2"/>
    </source>
</evidence>
<sequence>MRLPLLETGGAAGAAGATPAGTTDLFIHDPSTIVKQGDTYWVFGTGPGCPSFSSKDLSRWTFRGPVLPEAPAWVKDVVPKNTKGFFWAPDVRHVRGRYFLYYSVSSFGSNVSAIALATSPTLDPAKWVDQGVVVRSEARDNFNAIDAAIIETPDRKLWMAFGSFWSGIKLVELDPATGKRVAPDSPLYALAAHPQERNNAIEAPFLHYRGGYYYLFVNWDYCCRGAKSTYNIRVGRSRRITGPYLDKENKDLLRGGGTLVLATTPDTGSGAPFDPKVGPGHAGILSVNGADRFSFHYEYVRERGGRSMLEIGTVDWGREGWPTVVLGK</sequence>
<reference evidence="9" key="1">
    <citation type="submission" date="2020-02" db="EMBL/GenBank/DDBJ databases">
        <authorList>
            <person name="Meier V. D."/>
        </authorList>
    </citation>
    <scope>NUCLEOTIDE SEQUENCE</scope>
    <source>
        <strain evidence="9">AVDCRST_MAG63</strain>
    </source>
</reference>
<dbReference type="SUPFAM" id="SSF75005">
    <property type="entry name" value="Arabinanase/levansucrase/invertase"/>
    <property type="match status" value="1"/>
</dbReference>
<feature type="binding site" evidence="7">
    <location>
        <begin position="143"/>
        <end position="146"/>
    </location>
    <ligand>
        <name>substrate</name>
    </ligand>
</feature>
<dbReference type="AlphaFoldDB" id="A0A6J4K3D7"/>
<feature type="binding site" evidence="7">
    <location>
        <position position="108"/>
    </location>
    <ligand>
        <name>substrate</name>
    </ligand>
</feature>
<feature type="site" description="Important for substrate recognition" evidence="8">
    <location>
        <position position="281"/>
    </location>
</feature>
<dbReference type="UniPathway" id="UPA00667"/>
<dbReference type="InterPro" id="IPR050727">
    <property type="entry name" value="GH43_arabinanases"/>
</dbReference>
<dbReference type="Pfam" id="PF04616">
    <property type="entry name" value="Glyco_hydro_43"/>
    <property type="match status" value="1"/>
</dbReference>